<dbReference type="AlphaFoldDB" id="A0A0A9BR43"/>
<feature type="region of interest" description="Disordered" evidence="1">
    <location>
        <begin position="1"/>
        <end position="22"/>
    </location>
</feature>
<sequence length="51" mass="5458">MQPAKLTPCMGGRGAASHTGHRAHAARRRLAYATRAAPRCVGETASRCQMH</sequence>
<organism evidence="2">
    <name type="scientific">Arundo donax</name>
    <name type="common">Giant reed</name>
    <name type="synonym">Donax arundinaceus</name>
    <dbReference type="NCBI Taxonomy" id="35708"/>
    <lineage>
        <taxon>Eukaryota</taxon>
        <taxon>Viridiplantae</taxon>
        <taxon>Streptophyta</taxon>
        <taxon>Embryophyta</taxon>
        <taxon>Tracheophyta</taxon>
        <taxon>Spermatophyta</taxon>
        <taxon>Magnoliopsida</taxon>
        <taxon>Liliopsida</taxon>
        <taxon>Poales</taxon>
        <taxon>Poaceae</taxon>
        <taxon>PACMAD clade</taxon>
        <taxon>Arundinoideae</taxon>
        <taxon>Arundineae</taxon>
        <taxon>Arundo</taxon>
    </lineage>
</organism>
<evidence type="ECO:0000256" key="1">
    <source>
        <dbReference type="SAM" id="MobiDB-lite"/>
    </source>
</evidence>
<reference evidence="2" key="2">
    <citation type="journal article" date="2015" name="Data Brief">
        <title>Shoot transcriptome of the giant reed, Arundo donax.</title>
        <authorList>
            <person name="Barrero R.A."/>
            <person name="Guerrero F.D."/>
            <person name="Moolhuijzen P."/>
            <person name="Goolsby J.A."/>
            <person name="Tidwell J."/>
            <person name="Bellgard S.E."/>
            <person name="Bellgard M.I."/>
        </authorList>
    </citation>
    <scope>NUCLEOTIDE SEQUENCE</scope>
    <source>
        <tissue evidence="2">Shoot tissue taken approximately 20 cm above the soil surface</tissue>
    </source>
</reference>
<protein>
    <submittedName>
        <fullName evidence="2">Uncharacterized protein</fullName>
    </submittedName>
</protein>
<name>A0A0A9BR43_ARUDO</name>
<reference evidence="2" key="1">
    <citation type="submission" date="2014-09" db="EMBL/GenBank/DDBJ databases">
        <authorList>
            <person name="Magalhaes I.L.F."/>
            <person name="Oliveira U."/>
            <person name="Santos F.R."/>
            <person name="Vidigal T.H.D.A."/>
            <person name="Brescovit A.D."/>
            <person name="Santos A.J."/>
        </authorList>
    </citation>
    <scope>NUCLEOTIDE SEQUENCE</scope>
    <source>
        <tissue evidence="2">Shoot tissue taken approximately 20 cm above the soil surface</tissue>
    </source>
</reference>
<dbReference type="EMBL" id="GBRH01232019">
    <property type="protein sequence ID" value="JAD65876.1"/>
    <property type="molecule type" value="Transcribed_RNA"/>
</dbReference>
<accession>A0A0A9BR43</accession>
<proteinExistence type="predicted"/>
<evidence type="ECO:0000313" key="2">
    <source>
        <dbReference type="EMBL" id="JAD65876.1"/>
    </source>
</evidence>